<evidence type="ECO:0000256" key="1">
    <source>
        <dbReference type="ARBA" id="ARBA00004141"/>
    </source>
</evidence>
<feature type="transmembrane region" description="Helical" evidence="6">
    <location>
        <begin position="66"/>
        <end position="84"/>
    </location>
</feature>
<sequence>MNTQYEYNDRVTFASIKAAFGTGGYDDEPPLLEELEISFSDIKKKALVVLYPFRKYDNENMGNPDLVGPLIFCLIFGSILLLRGKVNFGYIYGVASLGSIGVHLILNLMSEAHLEPSNTGSILGYCLLPIVVLSAISTFLNPSGTVAKMCCGICLVWSTITATRMFITSLSMKDQIILVAYPILLLYSCFALMALY</sequence>
<dbReference type="GO" id="GO:0006888">
    <property type="term" value="P:endoplasmic reticulum to Golgi vesicle-mediated transport"/>
    <property type="evidence" value="ECO:0007669"/>
    <property type="project" value="InterPro"/>
</dbReference>
<dbReference type="InterPro" id="IPR045231">
    <property type="entry name" value="Yip1/4-like"/>
</dbReference>
<dbReference type="PANTHER" id="PTHR21236:SF2">
    <property type="entry name" value="PROTEIN YIPF"/>
    <property type="match status" value="1"/>
</dbReference>
<evidence type="ECO:0000256" key="6">
    <source>
        <dbReference type="RuleBase" id="RU361264"/>
    </source>
</evidence>
<evidence type="ECO:0000313" key="8">
    <source>
        <dbReference type="EMBL" id="ORX45161.1"/>
    </source>
</evidence>
<feature type="transmembrane region" description="Helical" evidence="6">
    <location>
        <begin position="122"/>
        <end position="140"/>
    </location>
</feature>
<dbReference type="EMBL" id="MCFH01000041">
    <property type="protein sequence ID" value="ORX45161.1"/>
    <property type="molecule type" value="Genomic_DNA"/>
</dbReference>
<dbReference type="STRING" id="1754191.A0A1Y1V1J4"/>
<dbReference type="AlphaFoldDB" id="A0A1Y1V1J4"/>
<reference evidence="8 9" key="2">
    <citation type="submission" date="2016-08" db="EMBL/GenBank/DDBJ databases">
        <title>Pervasive Adenine N6-methylation of Active Genes in Fungi.</title>
        <authorList>
            <consortium name="DOE Joint Genome Institute"/>
            <person name="Mondo S.J."/>
            <person name="Dannebaum R.O."/>
            <person name="Kuo R.C."/>
            <person name="Labutti K."/>
            <person name="Haridas S."/>
            <person name="Kuo A."/>
            <person name="Salamov A."/>
            <person name="Ahrendt S.R."/>
            <person name="Lipzen A."/>
            <person name="Sullivan W."/>
            <person name="Andreopoulos W.B."/>
            <person name="Clum A."/>
            <person name="Lindquist E."/>
            <person name="Daum C."/>
            <person name="Ramamoorthy G.K."/>
            <person name="Gryganskyi A."/>
            <person name="Culley D."/>
            <person name="Magnuson J.K."/>
            <person name="James T.Y."/>
            <person name="O'Malley M.A."/>
            <person name="Stajich J.E."/>
            <person name="Spatafora J.W."/>
            <person name="Visel A."/>
            <person name="Grigoriev I.V."/>
        </authorList>
    </citation>
    <scope>NUCLEOTIDE SEQUENCE [LARGE SCALE GENOMIC DNA]</scope>
    <source>
        <strain evidence="9">finn</strain>
    </source>
</reference>
<evidence type="ECO:0000259" key="7">
    <source>
        <dbReference type="Pfam" id="PF04893"/>
    </source>
</evidence>
<keyword evidence="3 6" id="KW-0812">Transmembrane</keyword>
<dbReference type="PANTHER" id="PTHR21236">
    <property type="entry name" value="GOLGI MEMBRANE PROTEIN YIP1"/>
    <property type="match status" value="1"/>
</dbReference>
<comment type="subcellular location">
    <subcellularLocation>
        <location evidence="6">Golgi apparatus membrane</location>
        <topology evidence="6">Multi-pass membrane protein</topology>
    </subcellularLocation>
    <subcellularLocation>
        <location evidence="1">Membrane</location>
        <topology evidence="1">Multi-pass membrane protein</topology>
    </subcellularLocation>
</comment>
<reference evidence="8 9" key="1">
    <citation type="submission" date="2016-08" db="EMBL/GenBank/DDBJ databases">
        <title>Genomes of anaerobic fungi encode conserved fungal cellulosomes for biomass hydrolysis.</title>
        <authorList>
            <consortium name="DOE Joint Genome Institute"/>
            <person name="Haitjema C.H."/>
            <person name="Gilmore S.P."/>
            <person name="Henske J.K."/>
            <person name="Solomon K.V."/>
            <person name="De Groot R."/>
            <person name="Kuo A."/>
            <person name="Mondo S.J."/>
            <person name="Salamov A.A."/>
            <person name="Labutti K."/>
            <person name="Zhao Z."/>
            <person name="Chiniquy J."/>
            <person name="Barry K."/>
            <person name="Brewer H.M."/>
            <person name="Purvine S.O."/>
            <person name="Wright A.T."/>
            <person name="Boxma B."/>
            <person name="Van Alen T."/>
            <person name="Hackstein J.H."/>
            <person name="Baker S.E."/>
            <person name="Grigoriev I.V."/>
            <person name="O'Malley M.A."/>
        </authorList>
    </citation>
    <scope>NUCLEOTIDE SEQUENCE [LARGE SCALE GENOMIC DNA]</scope>
    <source>
        <strain evidence="9">finn</strain>
    </source>
</reference>
<dbReference type="GO" id="GO:0005802">
    <property type="term" value="C:trans-Golgi network"/>
    <property type="evidence" value="ECO:0007669"/>
    <property type="project" value="TreeGrafter"/>
</dbReference>
<evidence type="ECO:0000256" key="5">
    <source>
        <dbReference type="ARBA" id="ARBA00023136"/>
    </source>
</evidence>
<feature type="transmembrane region" description="Helical" evidence="6">
    <location>
        <begin position="146"/>
        <end position="167"/>
    </location>
</feature>
<feature type="transmembrane region" description="Helical" evidence="6">
    <location>
        <begin position="176"/>
        <end position="195"/>
    </location>
</feature>
<feature type="domain" description="Yip1" evidence="7">
    <location>
        <begin position="49"/>
        <end position="193"/>
    </location>
</feature>
<dbReference type="OrthoDB" id="440385at2759"/>
<protein>
    <recommendedName>
        <fullName evidence="6">Protein YIP</fullName>
    </recommendedName>
</protein>
<dbReference type="GO" id="GO:0000139">
    <property type="term" value="C:Golgi membrane"/>
    <property type="evidence" value="ECO:0007669"/>
    <property type="project" value="UniProtKB-SubCell"/>
</dbReference>
<feature type="transmembrane region" description="Helical" evidence="6">
    <location>
        <begin position="90"/>
        <end position="110"/>
    </location>
</feature>
<proteinExistence type="inferred from homology"/>
<name>A0A1Y1V1J4_9FUNG</name>
<gene>
    <name evidence="8" type="ORF">BCR36DRAFT_300062</name>
</gene>
<dbReference type="InterPro" id="IPR006977">
    <property type="entry name" value="Yip1_dom"/>
</dbReference>
<comment type="similarity">
    <text evidence="2 6">Belongs to the YIP1 family.</text>
</comment>
<dbReference type="Pfam" id="PF04893">
    <property type="entry name" value="Yip1"/>
    <property type="match status" value="1"/>
</dbReference>
<dbReference type="Proteomes" id="UP000193719">
    <property type="component" value="Unassembled WGS sequence"/>
</dbReference>
<dbReference type="GO" id="GO:0048280">
    <property type="term" value="P:vesicle fusion with Golgi apparatus"/>
    <property type="evidence" value="ECO:0007669"/>
    <property type="project" value="TreeGrafter"/>
</dbReference>
<evidence type="ECO:0000256" key="2">
    <source>
        <dbReference type="ARBA" id="ARBA00010596"/>
    </source>
</evidence>
<keyword evidence="9" id="KW-1185">Reference proteome</keyword>
<comment type="caution">
    <text evidence="8">The sequence shown here is derived from an EMBL/GenBank/DDBJ whole genome shotgun (WGS) entry which is preliminary data.</text>
</comment>
<evidence type="ECO:0000313" key="9">
    <source>
        <dbReference type="Proteomes" id="UP000193719"/>
    </source>
</evidence>
<organism evidence="8 9">
    <name type="scientific">Piromyces finnis</name>
    <dbReference type="NCBI Taxonomy" id="1754191"/>
    <lineage>
        <taxon>Eukaryota</taxon>
        <taxon>Fungi</taxon>
        <taxon>Fungi incertae sedis</taxon>
        <taxon>Chytridiomycota</taxon>
        <taxon>Chytridiomycota incertae sedis</taxon>
        <taxon>Neocallimastigomycetes</taxon>
        <taxon>Neocallimastigales</taxon>
        <taxon>Neocallimastigaceae</taxon>
        <taxon>Piromyces</taxon>
    </lineage>
</organism>
<keyword evidence="5 6" id="KW-0472">Membrane</keyword>
<evidence type="ECO:0000256" key="3">
    <source>
        <dbReference type="ARBA" id="ARBA00022692"/>
    </source>
</evidence>
<keyword evidence="4 6" id="KW-1133">Transmembrane helix</keyword>
<accession>A0A1Y1V1J4</accession>
<evidence type="ECO:0000256" key="4">
    <source>
        <dbReference type="ARBA" id="ARBA00022989"/>
    </source>
</evidence>